<reference evidence="1 2" key="1">
    <citation type="submission" date="2022-02" db="EMBL/GenBank/DDBJ databases">
        <title>Paenibacillus sp. MBLB1776 Whole Genome Shotgun Sequencing.</title>
        <authorList>
            <person name="Hwang C.Y."/>
            <person name="Cho E.-S."/>
            <person name="Seo M.-J."/>
        </authorList>
    </citation>
    <scope>NUCLEOTIDE SEQUENCE [LARGE SCALE GENOMIC DNA]</scope>
    <source>
        <strain evidence="1 2">MBLB1776</strain>
    </source>
</reference>
<evidence type="ECO:0000313" key="2">
    <source>
        <dbReference type="Proteomes" id="UP001305702"/>
    </source>
</evidence>
<protein>
    <submittedName>
        <fullName evidence="1">Uncharacterized protein</fullName>
    </submittedName>
</protein>
<organism evidence="1 2">
    <name type="scientific">Paenibacillus aurantius</name>
    <dbReference type="NCBI Taxonomy" id="2918900"/>
    <lineage>
        <taxon>Bacteria</taxon>
        <taxon>Bacillati</taxon>
        <taxon>Bacillota</taxon>
        <taxon>Bacilli</taxon>
        <taxon>Bacillales</taxon>
        <taxon>Paenibacillaceae</taxon>
        <taxon>Paenibacillus</taxon>
    </lineage>
</organism>
<gene>
    <name evidence="1" type="ORF">MJA45_04025</name>
</gene>
<dbReference type="EMBL" id="CP130318">
    <property type="protein sequence ID" value="WNQ12227.1"/>
    <property type="molecule type" value="Genomic_DNA"/>
</dbReference>
<dbReference type="AlphaFoldDB" id="A0AA96LIQ9"/>
<accession>A0AA96LIQ9</accession>
<keyword evidence="2" id="KW-1185">Reference proteome</keyword>
<dbReference type="Proteomes" id="UP001305702">
    <property type="component" value="Chromosome"/>
</dbReference>
<dbReference type="RefSeq" id="WP_315606005.1">
    <property type="nucleotide sequence ID" value="NZ_CP130318.1"/>
</dbReference>
<name>A0AA96LIQ9_9BACL</name>
<evidence type="ECO:0000313" key="1">
    <source>
        <dbReference type="EMBL" id="WNQ12227.1"/>
    </source>
</evidence>
<dbReference type="KEGG" id="paun:MJA45_04025"/>
<sequence length="187" mass="21717">MILAKINTEELNVLTNLFGKLNIHEDEGPKHFVTGILDIYNHALSEEDAEKFLSSFNDHNLRYEGAYLDFIKELFILNNSHVTIFSPKLDELFKSEDVSFLDEKQLELLERAISLGSEVIKTTSQEVLTLFLILSTREIHFSNFFFLETESIVVGNYDLSFPVYCRNHIHFNLIENIARKIGLFLRK</sequence>
<proteinExistence type="predicted"/>